<reference evidence="2" key="1">
    <citation type="submission" date="2018-12" db="EMBL/GenBank/DDBJ databases">
        <title>Novel natural products biosynthetic potential of the class Ktedonobacteria.</title>
        <authorList>
            <person name="Zheng Y."/>
            <person name="Saitou A."/>
            <person name="Wang C.M."/>
            <person name="Toyoda A."/>
            <person name="Minakuchi Y."/>
            <person name="Sekiguchi Y."/>
            <person name="Ueda K."/>
            <person name="Takano H."/>
            <person name="Sakai Y."/>
            <person name="Yokota A."/>
            <person name="Yabe S."/>
        </authorList>
    </citation>
    <scope>NUCLEOTIDE SEQUENCE</scope>
    <source>
        <strain evidence="2">COM3</strain>
    </source>
</reference>
<gene>
    <name evidence="2" type="ORF">KTC_11090</name>
</gene>
<feature type="transmembrane region" description="Helical" evidence="1">
    <location>
        <begin position="141"/>
        <end position="165"/>
    </location>
</feature>
<feature type="transmembrane region" description="Helical" evidence="1">
    <location>
        <begin position="112"/>
        <end position="129"/>
    </location>
</feature>
<feature type="transmembrane region" description="Helical" evidence="1">
    <location>
        <begin position="50"/>
        <end position="69"/>
    </location>
</feature>
<name>A0A455SG75_9CHLR</name>
<protein>
    <submittedName>
        <fullName evidence="2">Uncharacterized protein</fullName>
    </submittedName>
</protein>
<keyword evidence="1" id="KW-0472">Membrane</keyword>
<organism evidence="2">
    <name type="scientific">Thermosporothrix sp. COM3</name>
    <dbReference type="NCBI Taxonomy" id="2490863"/>
    <lineage>
        <taxon>Bacteria</taxon>
        <taxon>Bacillati</taxon>
        <taxon>Chloroflexota</taxon>
        <taxon>Ktedonobacteria</taxon>
        <taxon>Ktedonobacterales</taxon>
        <taxon>Thermosporotrichaceae</taxon>
        <taxon>Thermosporothrix</taxon>
    </lineage>
</organism>
<sequence>MTFLNIKVWWKHIIGPDARPEETWLTLLWSALFSVIILSIALLSHAPWNLFQYLFVALVAFDIGGGICATSTNAAKRWWHRPGQGFRQHLTFLALHIHPFLLALFLPGFSWVLAGLTYGYVLLASIVLLKTRAYLQRPVAFVLYTVCLLATLAYANVPLALAWFIPCFALKLLVAHLVPERPIADRAEEAR</sequence>
<evidence type="ECO:0000313" key="2">
    <source>
        <dbReference type="EMBL" id="BBH86358.1"/>
    </source>
</evidence>
<proteinExistence type="predicted"/>
<evidence type="ECO:0000256" key="1">
    <source>
        <dbReference type="SAM" id="Phobius"/>
    </source>
</evidence>
<keyword evidence="1" id="KW-1133">Transmembrane helix</keyword>
<feature type="transmembrane region" description="Helical" evidence="1">
    <location>
        <begin position="24"/>
        <end position="44"/>
    </location>
</feature>
<accession>A0A455SG75</accession>
<keyword evidence="1" id="KW-0812">Transmembrane</keyword>
<dbReference type="AlphaFoldDB" id="A0A455SG75"/>
<dbReference type="EMBL" id="AP019376">
    <property type="protein sequence ID" value="BBH86358.1"/>
    <property type="molecule type" value="Genomic_DNA"/>
</dbReference>